<keyword evidence="2" id="KW-0479">Metal-binding</keyword>
<sequence>MNRPKYNQEPYYSGKKKCHTRKRQIICTGKGKLLGVSSAVPGSVHDKRLEEQTMYLNHAPPGAKRLGDRAYQGESDTYGIWGIRTMVPKKKPKGGELTSAEKEVNRQISSLRVIVEHVIGHLKYSRIFGDKTRYRRDISDPISNVVGGLYNFKHGY</sequence>
<accession>A0A2M7W0J5</accession>
<dbReference type="Pfam" id="PF13359">
    <property type="entry name" value="DDE_Tnp_4"/>
    <property type="match status" value="1"/>
</dbReference>
<protein>
    <recommendedName>
        <fullName evidence="3">DDE Tnp4 domain-containing protein</fullName>
    </recommendedName>
</protein>
<organism evidence="4 5">
    <name type="scientific">Candidatus Dojkabacteria bacterium CG_4_10_14_0_2_um_filter_Dojkabacteria_WS6_41_15</name>
    <dbReference type="NCBI Taxonomy" id="2014249"/>
    <lineage>
        <taxon>Bacteria</taxon>
        <taxon>Candidatus Dojkabacteria</taxon>
    </lineage>
</organism>
<reference evidence="5" key="1">
    <citation type="submission" date="2017-09" db="EMBL/GenBank/DDBJ databases">
        <title>Depth-based differentiation of microbial function through sediment-hosted aquifers and enrichment of novel symbionts in the deep terrestrial subsurface.</title>
        <authorList>
            <person name="Probst A.J."/>
            <person name="Ladd B."/>
            <person name="Jarett J.K."/>
            <person name="Geller-Mcgrath D.E."/>
            <person name="Sieber C.M.K."/>
            <person name="Emerson J.B."/>
            <person name="Anantharaman K."/>
            <person name="Thomas B.C."/>
            <person name="Malmstrom R."/>
            <person name="Stieglmeier M."/>
            <person name="Klingl A."/>
            <person name="Woyke T."/>
            <person name="Ryan C.M."/>
            <person name="Banfield J.F."/>
        </authorList>
    </citation>
    <scope>NUCLEOTIDE SEQUENCE [LARGE SCALE GENOMIC DNA]</scope>
</reference>
<gene>
    <name evidence="4" type="ORF">COX64_05075</name>
</gene>
<dbReference type="GO" id="GO:0046872">
    <property type="term" value="F:metal ion binding"/>
    <property type="evidence" value="ECO:0007669"/>
    <property type="project" value="UniProtKB-KW"/>
</dbReference>
<proteinExistence type="predicted"/>
<feature type="domain" description="DDE Tnp4" evidence="3">
    <location>
        <begin position="3"/>
        <end position="151"/>
    </location>
</feature>
<evidence type="ECO:0000256" key="2">
    <source>
        <dbReference type="ARBA" id="ARBA00022723"/>
    </source>
</evidence>
<evidence type="ECO:0000313" key="4">
    <source>
        <dbReference type="EMBL" id="PJA12082.1"/>
    </source>
</evidence>
<name>A0A2M7W0J5_9BACT</name>
<comment type="caution">
    <text evidence="4">The sequence shown here is derived from an EMBL/GenBank/DDBJ whole genome shotgun (WGS) entry which is preliminary data.</text>
</comment>
<comment type="cofactor">
    <cofactor evidence="1">
        <name>a divalent metal cation</name>
        <dbReference type="ChEBI" id="CHEBI:60240"/>
    </cofactor>
</comment>
<dbReference type="AlphaFoldDB" id="A0A2M7W0J5"/>
<dbReference type="EMBL" id="PFQB01000128">
    <property type="protein sequence ID" value="PJA12082.1"/>
    <property type="molecule type" value="Genomic_DNA"/>
</dbReference>
<evidence type="ECO:0000313" key="5">
    <source>
        <dbReference type="Proteomes" id="UP000228952"/>
    </source>
</evidence>
<evidence type="ECO:0000259" key="3">
    <source>
        <dbReference type="Pfam" id="PF13359"/>
    </source>
</evidence>
<dbReference type="Proteomes" id="UP000228952">
    <property type="component" value="Unassembled WGS sequence"/>
</dbReference>
<dbReference type="InterPro" id="IPR027806">
    <property type="entry name" value="HARBI1_dom"/>
</dbReference>
<evidence type="ECO:0000256" key="1">
    <source>
        <dbReference type="ARBA" id="ARBA00001968"/>
    </source>
</evidence>